<keyword evidence="2" id="KW-0378">Hydrolase</keyword>
<comment type="similarity">
    <text evidence="1">Belongs to the glycosyl hydrolase 39 family.</text>
</comment>
<dbReference type="Pfam" id="PF01229">
    <property type="entry name" value="Glyco_hydro_39"/>
    <property type="match status" value="1"/>
</dbReference>
<dbReference type="InterPro" id="IPR049166">
    <property type="entry name" value="GH39_cat"/>
</dbReference>
<dbReference type="SUPFAM" id="SSF51445">
    <property type="entry name" value="(Trans)glycosidases"/>
    <property type="match status" value="1"/>
</dbReference>
<evidence type="ECO:0000256" key="1">
    <source>
        <dbReference type="ARBA" id="ARBA00008875"/>
    </source>
</evidence>
<accession>A0ABX1IZ72</accession>
<organism evidence="5 6">
    <name type="scientific">Amycolatopsis acididurans</name>
    <dbReference type="NCBI Taxonomy" id="2724524"/>
    <lineage>
        <taxon>Bacteria</taxon>
        <taxon>Bacillati</taxon>
        <taxon>Actinomycetota</taxon>
        <taxon>Actinomycetes</taxon>
        <taxon>Pseudonocardiales</taxon>
        <taxon>Pseudonocardiaceae</taxon>
        <taxon>Amycolatopsis</taxon>
    </lineage>
</organism>
<dbReference type="PANTHER" id="PTHR12631">
    <property type="entry name" value="ALPHA-L-IDURONIDASE"/>
    <property type="match status" value="1"/>
</dbReference>
<dbReference type="EMBL" id="JAAXLS010000003">
    <property type="protein sequence ID" value="NKQ52808.1"/>
    <property type="molecule type" value="Genomic_DNA"/>
</dbReference>
<dbReference type="PANTHER" id="PTHR12631:SF10">
    <property type="entry name" value="BETA-XYLOSIDASE-LIKE PROTEIN-RELATED"/>
    <property type="match status" value="1"/>
</dbReference>
<protein>
    <recommendedName>
        <fullName evidence="4">Glycosyl hydrolases family 39 N-terminal catalytic domain-containing protein</fullName>
    </recommendedName>
</protein>
<evidence type="ECO:0000313" key="6">
    <source>
        <dbReference type="Proteomes" id="UP000715441"/>
    </source>
</evidence>
<keyword evidence="6" id="KW-1185">Reference proteome</keyword>
<evidence type="ECO:0000256" key="3">
    <source>
        <dbReference type="ARBA" id="ARBA00023295"/>
    </source>
</evidence>
<evidence type="ECO:0000313" key="5">
    <source>
        <dbReference type="EMBL" id="NKQ52808.1"/>
    </source>
</evidence>
<comment type="caution">
    <text evidence="5">The sequence shown here is derived from an EMBL/GenBank/DDBJ whole genome shotgun (WGS) entry which is preliminary data.</text>
</comment>
<gene>
    <name evidence="5" type="ORF">HFP15_07925</name>
</gene>
<dbReference type="InterPro" id="IPR017853">
    <property type="entry name" value="GH"/>
</dbReference>
<reference evidence="5 6" key="1">
    <citation type="submission" date="2020-04" db="EMBL/GenBank/DDBJ databases">
        <title>Novel species.</title>
        <authorList>
            <person name="Teo W.F.A."/>
            <person name="Lipun K."/>
            <person name="Srisuk N."/>
            <person name="Duangmal K."/>
        </authorList>
    </citation>
    <scope>NUCLEOTIDE SEQUENCE [LARGE SCALE GENOMIC DNA]</scope>
    <source>
        <strain evidence="5 6">K13G38</strain>
    </source>
</reference>
<feature type="domain" description="Glycosyl hydrolases family 39 N-terminal catalytic" evidence="4">
    <location>
        <begin position="77"/>
        <end position="202"/>
    </location>
</feature>
<proteinExistence type="inferred from homology"/>
<dbReference type="Proteomes" id="UP000715441">
    <property type="component" value="Unassembled WGS sequence"/>
</dbReference>
<dbReference type="RefSeq" id="WP_168513028.1">
    <property type="nucleotide sequence ID" value="NZ_JAAXLS010000003.1"/>
</dbReference>
<evidence type="ECO:0000256" key="2">
    <source>
        <dbReference type="ARBA" id="ARBA00022801"/>
    </source>
</evidence>
<dbReference type="Gene3D" id="3.20.20.80">
    <property type="entry name" value="Glycosidases"/>
    <property type="match status" value="1"/>
</dbReference>
<name>A0ABX1IZ72_9PSEU</name>
<sequence>MVAVLLTVIGLWLPSDGREPAGAHLLLGVTHAQYSLDPDLSPEQRAAGERVLATAPMLQNQHIMGWGALNPEPSPGVFDWSTVDTRMDLISRTGGVPVLTLCCAPDWMKGGSPGTTDWNRLEEAPAPEHYGDFAALAAEAAKRYPQVRYFQVWNELKGFWDAEANTWDSAGFTDFYNQVYDAVKRVRPDARIGGPYVVFDTVGSGRIDPRVLEFFRYWNEHKHGADFAAVDASTGPGDSSSLYADVTSWVRAQTGLPVWWSEFYPHPVEETDQARAAATLDAVARAAEAGASAMLLWQPQASADLPYAALWSDPSAGPVGPTSLTRAWTWLAARLRTGSVRIERDVPGDLLRFVGGDATLTVNLSASASVRPGASLAPFAITFG</sequence>
<dbReference type="InterPro" id="IPR051923">
    <property type="entry name" value="Glycosyl_Hydrolase_39"/>
</dbReference>
<evidence type="ECO:0000259" key="4">
    <source>
        <dbReference type="Pfam" id="PF01229"/>
    </source>
</evidence>
<keyword evidence="3" id="KW-0326">Glycosidase</keyword>